<dbReference type="STRING" id="1126833.VN24_10460"/>
<reference evidence="2 3" key="1">
    <citation type="journal article" date="2015" name="J. Biotechnol.">
        <title>Complete genome sequence of Paenibacillus beijingensis 7188(T) (=DSM 24997(T)), a novel rhizobacterium from jujube garden soil.</title>
        <authorList>
            <person name="Kwak Y."/>
            <person name="Shin J.H."/>
        </authorList>
    </citation>
    <scope>NUCLEOTIDE SEQUENCE [LARGE SCALE GENOMIC DNA]</scope>
    <source>
        <strain evidence="2 3">DSM 24997</strain>
    </source>
</reference>
<sequence>MYRACAYANNPYPAERPHEETFIVIHVIHRLPFAPRKAHYRSGSGGEARGSLPDFTDAKEE</sequence>
<evidence type="ECO:0000256" key="1">
    <source>
        <dbReference type="SAM" id="MobiDB-lite"/>
    </source>
</evidence>
<feature type="region of interest" description="Disordered" evidence="1">
    <location>
        <begin position="37"/>
        <end position="61"/>
    </location>
</feature>
<name>A0A0D5NJ28_9BACL</name>
<dbReference type="AlphaFoldDB" id="A0A0D5NJ28"/>
<keyword evidence="3" id="KW-1185">Reference proteome</keyword>
<dbReference type="Proteomes" id="UP000032633">
    <property type="component" value="Chromosome"/>
</dbReference>
<evidence type="ECO:0000313" key="3">
    <source>
        <dbReference type="Proteomes" id="UP000032633"/>
    </source>
</evidence>
<accession>A0A0D5NJ28</accession>
<gene>
    <name evidence="2" type="ORF">VN24_10460</name>
</gene>
<reference evidence="3" key="2">
    <citation type="submission" date="2015-03" db="EMBL/GenBank/DDBJ databases">
        <title>Genome sequence of Paenibacillus beijingensis strain DSM 24997T.</title>
        <authorList>
            <person name="Kwak Y."/>
            <person name="Shin J.-H."/>
        </authorList>
    </citation>
    <scope>NUCLEOTIDE SEQUENCE [LARGE SCALE GENOMIC DNA]</scope>
    <source>
        <strain evidence="3">DSM 24997</strain>
    </source>
</reference>
<protein>
    <submittedName>
        <fullName evidence="2">Uncharacterized protein</fullName>
    </submittedName>
</protein>
<dbReference type="PATRIC" id="fig|1126833.4.peg.2302"/>
<proteinExistence type="predicted"/>
<evidence type="ECO:0000313" key="2">
    <source>
        <dbReference type="EMBL" id="AJY74933.1"/>
    </source>
</evidence>
<dbReference type="KEGG" id="pbj:VN24_10460"/>
<dbReference type="EMBL" id="CP011058">
    <property type="protein sequence ID" value="AJY74933.1"/>
    <property type="molecule type" value="Genomic_DNA"/>
</dbReference>
<organism evidence="2 3">
    <name type="scientific">Paenibacillus beijingensis</name>
    <dbReference type="NCBI Taxonomy" id="1126833"/>
    <lineage>
        <taxon>Bacteria</taxon>
        <taxon>Bacillati</taxon>
        <taxon>Bacillota</taxon>
        <taxon>Bacilli</taxon>
        <taxon>Bacillales</taxon>
        <taxon>Paenibacillaceae</taxon>
        <taxon>Paenibacillus</taxon>
    </lineage>
</organism>
<dbReference type="HOGENOM" id="CLU_2918250_0_0_9"/>